<protein>
    <recommendedName>
        <fullName evidence="3">Transposase DDE domain protein</fullName>
    </recommendedName>
</protein>
<name>A0ABT0Q793_9RHOB</name>
<evidence type="ECO:0000313" key="1">
    <source>
        <dbReference type="EMBL" id="MCL6285745.1"/>
    </source>
</evidence>
<organism evidence="1 2">
    <name type="scientific">Ruegeria spongiae</name>
    <dbReference type="NCBI Taxonomy" id="2942209"/>
    <lineage>
        <taxon>Bacteria</taxon>
        <taxon>Pseudomonadati</taxon>
        <taxon>Pseudomonadota</taxon>
        <taxon>Alphaproteobacteria</taxon>
        <taxon>Rhodobacterales</taxon>
        <taxon>Roseobacteraceae</taxon>
        <taxon>Ruegeria</taxon>
    </lineage>
</organism>
<dbReference type="RefSeq" id="WP_249712825.1">
    <property type="nucleotide sequence ID" value="NZ_JAMFMB010000036.1"/>
</dbReference>
<dbReference type="Proteomes" id="UP001203880">
    <property type="component" value="Unassembled WGS sequence"/>
</dbReference>
<evidence type="ECO:0000313" key="2">
    <source>
        <dbReference type="Proteomes" id="UP001203880"/>
    </source>
</evidence>
<keyword evidence="2" id="KW-1185">Reference proteome</keyword>
<reference evidence="1" key="1">
    <citation type="submission" date="2022-05" db="EMBL/GenBank/DDBJ databases">
        <authorList>
            <person name="Park J.-S."/>
        </authorList>
    </citation>
    <scope>NUCLEOTIDE SEQUENCE</scope>
    <source>
        <strain evidence="1">2012CJ41-6</strain>
    </source>
</reference>
<comment type="caution">
    <text evidence="1">The sequence shown here is derived from an EMBL/GenBank/DDBJ whole genome shotgun (WGS) entry which is preliminary data.</text>
</comment>
<dbReference type="EMBL" id="JAMFMB010000036">
    <property type="protein sequence ID" value="MCL6285745.1"/>
    <property type="molecule type" value="Genomic_DNA"/>
</dbReference>
<proteinExistence type="predicted"/>
<sequence>MLIVDVEPSDPIRTAEAFAARLMIDRIADRFDMTPDKLVGDTGYGSAEMLGWLVEERGIAPHILVWDKSKRTDGTFSREDFICDAATDSYTCPGNKELRTYRPNFSRPRKPNSVKDGFIRYRASKHDCYTCPLKPQYCPGDPGRRLMR</sequence>
<evidence type="ECO:0008006" key="3">
    <source>
        <dbReference type="Google" id="ProtNLM"/>
    </source>
</evidence>
<accession>A0ABT0Q793</accession>
<gene>
    <name evidence="1" type="ORF">M3P21_19635</name>
</gene>